<organism evidence="3 4">
    <name type="scientific">Candidatus Terrybacteria bacterium RIFCSPHIGHO2_01_FULL_43_35</name>
    <dbReference type="NCBI Taxonomy" id="1802361"/>
    <lineage>
        <taxon>Bacteria</taxon>
        <taxon>Candidatus Terryibacteriota</taxon>
    </lineage>
</organism>
<evidence type="ECO:0000313" key="3">
    <source>
        <dbReference type="EMBL" id="OHA46678.1"/>
    </source>
</evidence>
<dbReference type="EMBL" id="MHSR01000013">
    <property type="protein sequence ID" value="OHA46678.1"/>
    <property type="molecule type" value="Genomic_DNA"/>
</dbReference>
<dbReference type="Proteomes" id="UP000178869">
    <property type="component" value="Unassembled WGS sequence"/>
</dbReference>
<feature type="transmembrane region" description="Helical" evidence="2">
    <location>
        <begin position="141"/>
        <end position="170"/>
    </location>
</feature>
<proteinExistence type="predicted"/>
<keyword evidence="2" id="KW-0472">Membrane</keyword>
<keyword evidence="2" id="KW-0812">Transmembrane</keyword>
<dbReference type="AlphaFoldDB" id="A0A1G2PEC0"/>
<reference evidence="3 4" key="1">
    <citation type="journal article" date="2016" name="Nat. Commun.">
        <title>Thousands of microbial genomes shed light on interconnected biogeochemical processes in an aquifer system.</title>
        <authorList>
            <person name="Anantharaman K."/>
            <person name="Brown C.T."/>
            <person name="Hug L.A."/>
            <person name="Sharon I."/>
            <person name="Castelle C.J."/>
            <person name="Probst A.J."/>
            <person name="Thomas B.C."/>
            <person name="Singh A."/>
            <person name="Wilkins M.J."/>
            <person name="Karaoz U."/>
            <person name="Brodie E.L."/>
            <person name="Williams K.H."/>
            <person name="Hubbard S.S."/>
            <person name="Banfield J.F."/>
        </authorList>
    </citation>
    <scope>NUCLEOTIDE SEQUENCE [LARGE SCALE GENOMIC DNA]</scope>
</reference>
<feature type="transmembrane region" description="Helical" evidence="2">
    <location>
        <begin position="53"/>
        <end position="85"/>
    </location>
</feature>
<feature type="transmembrane region" description="Helical" evidence="2">
    <location>
        <begin position="315"/>
        <end position="336"/>
    </location>
</feature>
<feature type="transmembrane region" description="Helical" evidence="2">
    <location>
        <begin position="240"/>
        <end position="259"/>
    </location>
</feature>
<evidence type="ECO:0000256" key="1">
    <source>
        <dbReference type="SAM" id="MobiDB-lite"/>
    </source>
</evidence>
<feature type="transmembrane region" description="Helical" evidence="2">
    <location>
        <begin position="105"/>
        <end position="129"/>
    </location>
</feature>
<evidence type="ECO:0000256" key="2">
    <source>
        <dbReference type="SAM" id="Phobius"/>
    </source>
</evidence>
<name>A0A1G2PEC0_9BACT</name>
<feature type="transmembrane region" description="Helical" evidence="2">
    <location>
        <begin position="271"/>
        <end position="295"/>
    </location>
</feature>
<feature type="transmembrane region" description="Helical" evidence="2">
    <location>
        <begin position="213"/>
        <end position="234"/>
    </location>
</feature>
<evidence type="ECO:0000313" key="4">
    <source>
        <dbReference type="Proteomes" id="UP000178869"/>
    </source>
</evidence>
<feature type="region of interest" description="Disordered" evidence="1">
    <location>
        <begin position="657"/>
        <end position="681"/>
    </location>
</feature>
<feature type="compositionally biased region" description="Basic and acidic residues" evidence="1">
    <location>
        <begin position="665"/>
        <end position="681"/>
    </location>
</feature>
<comment type="caution">
    <text evidence="3">The sequence shown here is derived from an EMBL/GenBank/DDBJ whole genome shotgun (WGS) entry which is preliminary data.</text>
</comment>
<accession>A0A1G2PEC0</accession>
<gene>
    <name evidence="3" type="ORF">A2828_02120</name>
</gene>
<sequence>MHSTSFKKIKFNRGKMAVMLLILVIAGGVLAPQAASAQCFIGVGPIGVDLCDLIGQIIAFILGLILEIFIWFVTLAGALLTFVVVDVNRYMGYFDNDMVRTGWGVVRDLVNMFFAFILVVIAFGTILGLPDYNLRKLMPQFLIAAILVNFSLFLGAMVINFANVIMGFFIANGFGTNKNIGEVLASALRVGDLQINTPSGAQIPGTWLKVANLMFSIVFAAATFFLLLFLAILFVMRIVILWTILIVSPLAMISLVLPRTKGFFQDWMNQLITWSLFGVFGTFFIWLTTWLVSYLNDPDTKIFVAATNYTLTNEAITPLLLVGKNILQFITVFIFLSQGMAISKKMSGQAGGVAAGLVTGLVAAPTIAGARAVRRGVGREIKDRTYGLRSGVAGRIERIPVFGGAISAPLRGGMRADEAAVGEHAEKYRKEASLGPRAVQSIENRLSSMTDRREKAGALIALAEKRPLRGDDFTNSFGYLRKIGKEGSIVGANPALALELLSKDRTSPFYGVDTTDKKSRMVAYEKMMEARPGSYNLAAPANARQIPGNALIEKDAAGNITGASEFAEVLMTRITGNGIGQMVDAGHATPQLIAAIKKLSENEEYLARAYKANAPTFDYLVRNPAIAGAGFDTQLLQSQLNKVGGRIVEAVKAGPVKQLRTPNEAADHLERLTKRQEEENK</sequence>
<protein>
    <submittedName>
        <fullName evidence="3">Uncharacterized protein</fullName>
    </submittedName>
</protein>
<keyword evidence="2" id="KW-1133">Transmembrane helix</keyword>